<dbReference type="STRING" id="1817816.A2Y64_09450"/>
<dbReference type="Pfam" id="PF04389">
    <property type="entry name" value="Peptidase_M28"/>
    <property type="match status" value="1"/>
</dbReference>
<dbReference type="PANTHER" id="PTHR12147:SF26">
    <property type="entry name" value="PEPTIDASE M28 DOMAIN-CONTAINING PROTEIN"/>
    <property type="match status" value="1"/>
</dbReference>
<dbReference type="Pfam" id="PF14870">
    <property type="entry name" value="PSII_BNR"/>
    <property type="match status" value="1"/>
</dbReference>
<comment type="caution">
    <text evidence="3">The sequence shown here is derived from an EMBL/GenBank/DDBJ whole genome shotgun (WGS) entry which is preliminary data.</text>
</comment>
<dbReference type="Gene3D" id="3.40.630.10">
    <property type="entry name" value="Zn peptidases"/>
    <property type="match status" value="1"/>
</dbReference>
<organism evidence="3 4">
    <name type="scientific">Candidatus Coatesbacteria bacterium RBG_13_66_14</name>
    <dbReference type="NCBI Taxonomy" id="1817816"/>
    <lineage>
        <taxon>Bacteria</taxon>
        <taxon>Candidatus Coatesiibacteriota</taxon>
    </lineage>
</organism>
<dbReference type="Gene3D" id="2.130.10.10">
    <property type="entry name" value="YVTN repeat-like/Quinoprotein amine dehydrogenase"/>
    <property type="match status" value="1"/>
</dbReference>
<dbReference type="GO" id="GO:0006508">
    <property type="term" value="P:proteolysis"/>
    <property type="evidence" value="ECO:0007669"/>
    <property type="project" value="InterPro"/>
</dbReference>
<protein>
    <recommendedName>
        <fullName evidence="5">Peptidase M28 domain-containing protein</fullName>
    </recommendedName>
</protein>
<evidence type="ECO:0000259" key="1">
    <source>
        <dbReference type="Pfam" id="PF04389"/>
    </source>
</evidence>
<dbReference type="InterPro" id="IPR028203">
    <property type="entry name" value="PSII_CF48-like_dom"/>
</dbReference>
<evidence type="ECO:0000259" key="2">
    <source>
        <dbReference type="Pfam" id="PF14870"/>
    </source>
</evidence>
<evidence type="ECO:0008006" key="5">
    <source>
        <dbReference type="Google" id="ProtNLM"/>
    </source>
</evidence>
<dbReference type="PANTHER" id="PTHR12147">
    <property type="entry name" value="METALLOPEPTIDASE M28 FAMILY MEMBER"/>
    <property type="match status" value="1"/>
</dbReference>
<dbReference type="InterPro" id="IPR045175">
    <property type="entry name" value="M28_fam"/>
</dbReference>
<accession>A0A1F5FG23</accession>
<dbReference type="GO" id="GO:0008235">
    <property type="term" value="F:metalloexopeptidase activity"/>
    <property type="evidence" value="ECO:0007669"/>
    <property type="project" value="InterPro"/>
</dbReference>
<gene>
    <name evidence="3" type="ORF">A2Y64_09450</name>
</gene>
<dbReference type="AlphaFoldDB" id="A0A1F5FG23"/>
<dbReference type="SUPFAM" id="SSF53187">
    <property type="entry name" value="Zn-dependent exopeptidases"/>
    <property type="match status" value="1"/>
</dbReference>
<evidence type="ECO:0000313" key="3">
    <source>
        <dbReference type="EMBL" id="OGD78494.1"/>
    </source>
</evidence>
<dbReference type="EMBL" id="MFAF01000034">
    <property type="protein sequence ID" value="OGD78494.1"/>
    <property type="molecule type" value="Genomic_DNA"/>
</dbReference>
<evidence type="ECO:0000313" key="4">
    <source>
        <dbReference type="Proteomes" id="UP000177187"/>
    </source>
</evidence>
<proteinExistence type="predicted"/>
<dbReference type="InterPro" id="IPR015943">
    <property type="entry name" value="WD40/YVTN_repeat-like_dom_sf"/>
</dbReference>
<dbReference type="InterPro" id="IPR007484">
    <property type="entry name" value="Peptidase_M28"/>
</dbReference>
<reference evidence="3 4" key="1">
    <citation type="journal article" date="2016" name="Nat. Commun.">
        <title>Thousands of microbial genomes shed light on interconnected biogeochemical processes in an aquifer system.</title>
        <authorList>
            <person name="Anantharaman K."/>
            <person name="Brown C.T."/>
            <person name="Hug L.A."/>
            <person name="Sharon I."/>
            <person name="Castelle C.J."/>
            <person name="Probst A.J."/>
            <person name="Thomas B.C."/>
            <person name="Singh A."/>
            <person name="Wilkins M.J."/>
            <person name="Karaoz U."/>
            <person name="Brodie E.L."/>
            <person name="Williams K.H."/>
            <person name="Hubbard S.S."/>
            <person name="Banfield J.F."/>
        </authorList>
    </citation>
    <scope>NUCLEOTIDE SEQUENCE [LARGE SCALE GENOMIC DNA]</scope>
</reference>
<name>A0A1F5FG23_9BACT</name>
<dbReference type="SUPFAM" id="SSF110296">
    <property type="entry name" value="Oligoxyloglucan reducing end-specific cellobiohydrolase"/>
    <property type="match status" value="2"/>
</dbReference>
<feature type="domain" description="Peptidase M28" evidence="1">
    <location>
        <begin position="484"/>
        <end position="665"/>
    </location>
</feature>
<feature type="domain" description="Photosynthesis system II assembly factor Ycf48/Hcf136-like" evidence="2">
    <location>
        <begin position="386"/>
        <end position="468"/>
    </location>
</feature>
<dbReference type="Proteomes" id="UP000177187">
    <property type="component" value="Unassembled WGS sequence"/>
</dbReference>
<sequence>MRATVWLLTLLHLGAWATPGLFYSPAAPESSVFAVPAADGWLYLGEATPGARWLADHEPGSFYYLFYGEAPPAGTRTVASFPGVHLLSSDGLLPGFPGGELLLLSPLPGVSRPAGMLQDTPPEPFGGGWIDPAVIARIDTEHYLDHLEQLTAIPTRFSFCPGCAEAAELLMATLGGWGYEPYYHTYELNGVGTVSVWDVSAVDSNTVYAVGLMAVKTEDGGETWHALEDTGGYYTRAVLFLDADRGFVGGWRTMLATDDGGDSWEVVDHDFPSSIRDIAFSDDGHGCAAGIGFISWTDDGGETWTEADVPDTWSMLGVDLVGSLGLAVGSGGRILRSVDWGESWVGVDSGTESILYAVSISPTAGDAWAVGAAGTILRSGDGGLSWSDQESGFSQFIYQVEFVDALHGFCVGDNRHLFETTDGGAIWTVIQSSDRDRFLALDVLDDDTLWIGGGEPPFAYVSTDGGGTLVGGEIETEERLTWRNVVCELESSGDGPALLVTGHYDSISDDPHNLAPGADDNGSGVSACLEVARACRGLTFETPVRIVFFSGEEQGLIGSSYYVADLAEGEVGGVLNLDMYAYRDDENYDLEAFTRDDSLWLSGAYDDGCGYTPAFVVETNDPEWYRSDHASFWRAGIPAIHIGEYDGTQIYPYYHTTEDTIDKLDMVQGVSGARAAAAAVLQLVPRGGQAEGLDAAYAFPNPFRPGEGHTTVTFRDLPAGTDLKVFDAAGSLVFEAGGLEGEYEWAVENSGGRDLASGVYLYRLAARVEESVGKLAVIR</sequence>